<evidence type="ECO:0000256" key="1">
    <source>
        <dbReference type="ARBA" id="ARBA00004651"/>
    </source>
</evidence>
<dbReference type="Gene3D" id="1.20.1720.10">
    <property type="entry name" value="Multidrug resistance protein D"/>
    <property type="match status" value="1"/>
</dbReference>
<evidence type="ECO:0000313" key="11">
    <source>
        <dbReference type="Proteomes" id="UP000240971"/>
    </source>
</evidence>
<feature type="transmembrane region" description="Helical" evidence="8">
    <location>
        <begin position="98"/>
        <end position="119"/>
    </location>
</feature>
<dbReference type="OrthoDB" id="9800416at2"/>
<comment type="similarity">
    <text evidence="2">Belongs to the major facilitator superfamily. Bcr/CmlA family.</text>
</comment>
<proteinExistence type="inferred from homology"/>
<evidence type="ECO:0000259" key="9">
    <source>
        <dbReference type="PROSITE" id="PS50850"/>
    </source>
</evidence>
<evidence type="ECO:0000256" key="5">
    <source>
        <dbReference type="ARBA" id="ARBA00022692"/>
    </source>
</evidence>
<dbReference type="InterPro" id="IPR011701">
    <property type="entry name" value="MFS"/>
</dbReference>
<dbReference type="EMBL" id="PYAW01000001">
    <property type="protein sequence ID" value="PSL50304.1"/>
    <property type="molecule type" value="Genomic_DNA"/>
</dbReference>
<keyword evidence="6 8" id="KW-1133">Transmembrane helix</keyword>
<evidence type="ECO:0000256" key="3">
    <source>
        <dbReference type="ARBA" id="ARBA00022448"/>
    </source>
</evidence>
<feature type="transmembrane region" description="Helical" evidence="8">
    <location>
        <begin position="211"/>
        <end position="229"/>
    </location>
</feature>
<dbReference type="GO" id="GO:1990961">
    <property type="term" value="P:xenobiotic detoxification by transmembrane export across the plasma membrane"/>
    <property type="evidence" value="ECO:0007669"/>
    <property type="project" value="InterPro"/>
</dbReference>
<keyword evidence="5 8" id="KW-0812">Transmembrane</keyword>
<dbReference type="Proteomes" id="UP000240971">
    <property type="component" value="Unassembled WGS sequence"/>
</dbReference>
<keyword evidence="3" id="KW-0813">Transport</keyword>
<evidence type="ECO:0000256" key="8">
    <source>
        <dbReference type="SAM" id="Phobius"/>
    </source>
</evidence>
<accession>A0A2P8HVW5</accession>
<dbReference type="RefSeq" id="WP_106527459.1">
    <property type="nucleotide sequence ID" value="NZ_PYAW01000001.1"/>
</dbReference>
<feature type="transmembrane region" description="Helical" evidence="8">
    <location>
        <begin position="366"/>
        <end position="384"/>
    </location>
</feature>
<feature type="domain" description="Major facilitator superfamily (MFS) profile" evidence="9">
    <location>
        <begin position="7"/>
        <end position="388"/>
    </location>
</feature>
<dbReference type="InterPro" id="IPR036259">
    <property type="entry name" value="MFS_trans_sf"/>
</dbReference>
<evidence type="ECO:0000256" key="6">
    <source>
        <dbReference type="ARBA" id="ARBA00022989"/>
    </source>
</evidence>
<feature type="transmembrane region" description="Helical" evidence="8">
    <location>
        <begin position="43"/>
        <end position="62"/>
    </location>
</feature>
<feature type="transmembrane region" description="Helical" evidence="8">
    <location>
        <begin position="159"/>
        <end position="181"/>
    </location>
</feature>
<dbReference type="PANTHER" id="PTHR23502">
    <property type="entry name" value="MAJOR FACILITATOR SUPERFAMILY"/>
    <property type="match status" value="1"/>
</dbReference>
<protein>
    <submittedName>
        <fullName evidence="10">DHA1 family bicyclomycin/chloramphenicol resistance-like MFS transporter</fullName>
    </submittedName>
</protein>
<organism evidence="10 11">
    <name type="scientific">Chitinophaga niastensis</name>
    <dbReference type="NCBI Taxonomy" id="536980"/>
    <lineage>
        <taxon>Bacteria</taxon>
        <taxon>Pseudomonadati</taxon>
        <taxon>Bacteroidota</taxon>
        <taxon>Chitinophagia</taxon>
        <taxon>Chitinophagales</taxon>
        <taxon>Chitinophagaceae</taxon>
        <taxon>Chitinophaga</taxon>
    </lineage>
</organism>
<dbReference type="Pfam" id="PF07690">
    <property type="entry name" value="MFS_1"/>
    <property type="match status" value="1"/>
</dbReference>
<gene>
    <name evidence="10" type="ORF">CLV51_1011648</name>
</gene>
<dbReference type="FunFam" id="1.20.1720.10:FF:000005">
    <property type="entry name" value="Bcr/CflA family efflux transporter"/>
    <property type="match status" value="1"/>
</dbReference>
<keyword evidence="4" id="KW-1003">Cell membrane</keyword>
<dbReference type="GO" id="GO:0042910">
    <property type="term" value="F:xenobiotic transmembrane transporter activity"/>
    <property type="evidence" value="ECO:0007669"/>
    <property type="project" value="InterPro"/>
</dbReference>
<dbReference type="GO" id="GO:0005886">
    <property type="term" value="C:plasma membrane"/>
    <property type="evidence" value="ECO:0007669"/>
    <property type="project" value="UniProtKB-SubCell"/>
</dbReference>
<dbReference type="NCBIfam" id="TIGR00710">
    <property type="entry name" value="efflux_Bcr_CflA"/>
    <property type="match status" value="1"/>
</dbReference>
<dbReference type="InterPro" id="IPR004812">
    <property type="entry name" value="Efflux_drug-R_Bcr/CmlA"/>
</dbReference>
<name>A0A2P8HVW5_CHINA</name>
<sequence>MKQQNYIIVLLGLLAAIGPFSIDMYLPAFPAIAADLKTSISNVSLSLSSFFIGISAGQFIYGPLLDKVGRKKPLYGGLVIYCTASLACMFASSANALIALRLVQALGGCVGIVASRTIVRDLFTVSENAKIFSQLMLVIGISPIVAPLFGSYITATLGWQYIFLILALISLVLLISVYFLLPESKPSEIATFAVPDSGKNIFLTILKEPQFYKYAISGSCSSACLYVYLADSPFVFMKLYGMTEQHYGWIFAILAGGLISASQLNRLLLKRYKSEWIVRRASLMHTLTALILFLSTLFGYLHLYGILLLIFILLSCQGFISPNSSAQCMAPFSKNTGRAAALLGSMQMFTGGFASLAVNLVKRHSILPMTTLLFCFSLLSFLVLRKSDIIKKYFVLKIINYLKP</sequence>
<dbReference type="PROSITE" id="PS50850">
    <property type="entry name" value="MFS"/>
    <property type="match status" value="1"/>
</dbReference>
<dbReference type="SUPFAM" id="SSF103473">
    <property type="entry name" value="MFS general substrate transporter"/>
    <property type="match status" value="1"/>
</dbReference>
<feature type="transmembrane region" description="Helical" evidence="8">
    <location>
        <begin position="131"/>
        <end position="153"/>
    </location>
</feature>
<feature type="transmembrane region" description="Helical" evidence="8">
    <location>
        <begin position="74"/>
        <end position="92"/>
    </location>
</feature>
<reference evidence="10 11" key="1">
    <citation type="submission" date="2018-03" db="EMBL/GenBank/DDBJ databases">
        <title>Genomic Encyclopedia of Archaeal and Bacterial Type Strains, Phase II (KMG-II): from individual species to whole genera.</title>
        <authorList>
            <person name="Goeker M."/>
        </authorList>
    </citation>
    <scope>NUCLEOTIDE SEQUENCE [LARGE SCALE GENOMIC DNA]</scope>
    <source>
        <strain evidence="10 11">DSM 24859</strain>
    </source>
</reference>
<evidence type="ECO:0000313" key="10">
    <source>
        <dbReference type="EMBL" id="PSL50304.1"/>
    </source>
</evidence>
<evidence type="ECO:0000256" key="7">
    <source>
        <dbReference type="ARBA" id="ARBA00023136"/>
    </source>
</evidence>
<evidence type="ECO:0000256" key="4">
    <source>
        <dbReference type="ARBA" id="ARBA00022475"/>
    </source>
</evidence>
<evidence type="ECO:0000256" key="2">
    <source>
        <dbReference type="ARBA" id="ARBA00006236"/>
    </source>
</evidence>
<dbReference type="AlphaFoldDB" id="A0A2P8HVW5"/>
<dbReference type="CDD" id="cd17320">
    <property type="entry name" value="MFS_MdfA_MDR_like"/>
    <property type="match status" value="1"/>
</dbReference>
<dbReference type="InterPro" id="IPR020846">
    <property type="entry name" value="MFS_dom"/>
</dbReference>
<keyword evidence="7 8" id="KW-0472">Membrane</keyword>
<keyword evidence="11" id="KW-1185">Reference proteome</keyword>
<comment type="caution">
    <text evidence="10">The sequence shown here is derived from an EMBL/GenBank/DDBJ whole genome shotgun (WGS) entry which is preliminary data.</text>
</comment>
<feature type="transmembrane region" description="Helical" evidence="8">
    <location>
        <begin position="249"/>
        <end position="269"/>
    </location>
</feature>
<comment type="subcellular location">
    <subcellularLocation>
        <location evidence="1">Cell membrane</location>
        <topology evidence="1">Multi-pass membrane protein</topology>
    </subcellularLocation>
</comment>
<dbReference type="PANTHER" id="PTHR23502:SF132">
    <property type="entry name" value="POLYAMINE TRANSPORTER 2-RELATED"/>
    <property type="match status" value="1"/>
</dbReference>